<sequence>MANSGPPYPPSTWAIGGTPKLGVDVPITAVFLFLYLCGAVVHMTIFQLNSRKGHKFVFSALIFGFCMARIVTCTMRIAAICKPHNISLSIAASVFVAAGVLLIFIINLLFTQRLIRATHPTLGWNKAFSLVLRLLYVLIGLTISMVITCTVQSFYTLRLRTRQIDRDFQLCGSTFFAIVSFLPIPMVVLALILPQKAHVEKFGRGRFRTKIFVLLTASGTICLGAAFRCGTAWKTPVPRTQPLPAYYSRACFYIFNFVVEIIVVYLYALLRVDLRFHIPDGARGPGSYTTSGSLAHTEESAQASKGQRGLSRVYSEEETFDGLPDPETRVEEVDEKCTHDARNTDEENVVGNCERSMSVDCVETSPDQLRPEDDSTKQT</sequence>
<feature type="transmembrane region" description="Helical" evidence="2">
    <location>
        <begin position="27"/>
        <end position="46"/>
    </location>
</feature>
<gene>
    <name evidence="3" type="ORF">AOQ84DRAFT_283285</name>
</gene>
<keyword evidence="4" id="KW-1185">Reference proteome</keyword>
<dbReference type="Proteomes" id="UP000250140">
    <property type="component" value="Unassembled WGS sequence"/>
</dbReference>
<evidence type="ECO:0000256" key="2">
    <source>
        <dbReference type="SAM" id="Phobius"/>
    </source>
</evidence>
<feature type="compositionally biased region" description="Basic and acidic residues" evidence="1">
    <location>
        <begin position="326"/>
        <end position="345"/>
    </location>
</feature>
<keyword evidence="2" id="KW-0472">Membrane</keyword>
<accession>A0A8E2FAD2</accession>
<evidence type="ECO:0000256" key="1">
    <source>
        <dbReference type="SAM" id="MobiDB-lite"/>
    </source>
</evidence>
<organism evidence="3 4">
    <name type="scientific">Glonium stellatum</name>
    <dbReference type="NCBI Taxonomy" id="574774"/>
    <lineage>
        <taxon>Eukaryota</taxon>
        <taxon>Fungi</taxon>
        <taxon>Dikarya</taxon>
        <taxon>Ascomycota</taxon>
        <taxon>Pezizomycotina</taxon>
        <taxon>Dothideomycetes</taxon>
        <taxon>Pleosporomycetidae</taxon>
        <taxon>Gloniales</taxon>
        <taxon>Gloniaceae</taxon>
        <taxon>Glonium</taxon>
    </lineage>
</organism>
<dbReference type="PANTHER" id="PTHR35184">
    <property type="entry name" value="YALI0C10208P"/>
    <property type="match status" value="1"/>
</dbReference>
<dbReference type="EMBL" id="KV748733">
    <property type="protein sequence ID" value="OCL13359.1"/>
    <property type="molecule type" value="Genomic_DNA"/>
</dbReference>
<dbReference type="OrthoDB" id="3357002at2759"/>
<proteinExistence type="predicted"/>
<feature type="transmembrane region" description="Helical" evidence="2">
    <location>
        <begin position="213"/>
        <end position="233"/>
    </location>
</feature>
<reference evidence="3 4" key="1">
    <citation type="journal article" date="2016" name="Nat. Commun.">
        <title>Ectomycorrhizal ecology is imprinted in the genome of the dominant symbiotic fungus Cenococcum geophilum.</title>
        <authorList>
            <consortium name="DOE Joint Genome Institute"/>
            <person name="Peter M."/>
            <person name="Kohler A."/>
            <person name="Ohm R.A."/>
            <person name="Kuo A."/>
            <person name="Krutzmann J."/>
            <person name="Morin E."/>
            <person name="Arend M."/>
            <person name="Barry K.W."/>
            <person name="Binder M."/>
            <person name="Choi C."/>
            <person name="Clum A."/>
            <person name="Copeland A."/>
            <person name="Grisel N."/>
            <person name="Haridas S."/>
            <person name="Kipfer T."/>
            <person name="LaButti K."/>
            <person name="Lindquist E."/>
            <person name="Lipzen A."/>
            <person name="Maire R."/>
            <person name="Meier B."/>
            <person name="Mihaltcheva S."/>
            <person name="Molinier V."/>
            <person name="Murat C."/>
            <person name="Poggeler S."/>
            <person name="Quandt C.A."/>
            <person name="Sperisen C."/>
            <person name="Tritt A."/>
            <person name="Tisserant E."/>
            <person name="Crous P.W."/>
            <person name="Henrissat B."/>
            <person name="Nehls U."/>
            <person name="Egli S."/>
            <person name="Spatafora J.W."/>
            <person name="Grigoriev I.V."/>
            <person name="Martin F.M."/>
        </authorList>
    </citation>
    <scope>NUCLEOTIDE SEQUENCE [LARGE SCALE GENOMIC DNA]</scope>
    <source>
        <strain evidence="3 4">CBS 207.34</strain>
    </source>
</reference>
<feature type="transmembrane region" description="Helical" evidence="2">
    <location>
        <begin position="253"/>
        <end position="270"/>
    </location>
</feature>
<name>A0A8E2FAD2_9PEZI</name>
<evidence type="ECO:0008006" key="5">
    <source>
        <dbReference type="Google" id="ProtNLM"/>
    </source>
</evidence>
<keyword evidence="2" id="KW-1133">Transmembrane helix</keyword>
<dbReference type="Pfam" id="PF11309">
    <property type="entry name" value="DUF3112"/>
    <property type="match status" value="1"/>
</dbReference>
<feature type="transmembrane region" description="Helical" evidence="2">
    <location>
        <begin position="175"/>
        <end position="193"/>
    </location>
</feature>
<evidence type="ECO:0000313" key="4">
    <source>
        <dbReference type="Proteomes" id="UP000250140"/>
    </source>
</evidence>
<dbReference type="AlphaFoldDB" id="A0A8E2FAD2"/>
<evidence type="ECO:0000313" key="3">
    <source>
        <dbReference type="EMBL" id="OCL13359.1"/>
    </source>
</evidence>
<keyword evidence="2" id="KW-0812">Transmembrane</keyword>
<feature type="transmembrane region" description="Helical" evidence="2">
    <location>
        <begin position="130"/>
        <end position="155"/>
    </location>
</feature>
<feature type="transmembrane region" description="Helical" evidence="2">
    <location>
        <begin position="58"/>
        <end position="80"/>
    </location>
</feature>
<protein>
    <recommendedName>
        <fullName evidence="5">Family c-likeg-protein-coupled receptor protein</fullName>
    </recommendedName>
</protein>
<dbReference type="PANTHER" id="PTHR35184:SF1">
    <property type="entry name" value="INTEGRAL MEMBRANE PROTEIN"/>
    <property type="match status" value="1"/>
</dbReference>
<dbReference type="InterPro" id="IPR021460">
    <property type="entry name" value="DUF3112"/>
</dbReference>
<feature type="region of interest" description="Disordered" evidence="1">
    <location>
        <begin position="286"/>
        <end position="350"/>
    </location>
</feature>
<feature type="compositionally biased region" description="Polar residues" evidence="1">
    <location>
        <begin position="287"/>
        <end position="305"/>
    </location>
</feature>
<feature type="transmembrane region" description="Helical" evidence="2">
    <location>
        <begin position="86"/>
        <end position="110"/>
    </location>
</feature>